<evidence type="ECO:0008006" key="4">
    <source>
        <dbReference type="Google" id="ProtNLM"/>
    </source>
</evidence>
<keyword evidence="1" id="KW-0812">Transmembrane</keyword>
<evidence type="ECO:0000313" key="2">
    <source>
        <dbReference type="EMBL" id="MBD7995698.1"/>
    </source>
</evidence>
<keyword evidence="3" id="KW-1185">Reference proteome</keyword>
<accession>A0ABR8UT44</accession>
<dbReference type="RefSeq" id="WP_191808008.1">
    <property type="nucleotide sequence ID" value="NZ_JACSQD010000004.1"/>
</dbReference>
<keyword evidence="1" id="KW-0472">Membrane</keyword>
<reference evidence="2 3" key="1">
    <citation type="submission" date="2020-08" db="EMBL/GenBank/DDBJ databases">
        <title>A Genomic Blueprint of the Chicken Gut Microbiome.</title>
        <authorList>
            <person name="Gilroy R."/>
            <person name="Ravi A."/>
            <person name="Getino M."/>
            <person name="Pursley I."/>
            <person name="Horton D.L."/>
            <person name="Alikhan N.-F."/>
            <person name="Baker D."/>
            <person name="Gharbi K."/>
            <person name="Hall N."/>
            <person name="Watson M."/>
            <person name="Adriaenssens E.M."/>
            <person name="Foster-Nyarko E."/>
            <person name="Jarju S."/>
            <person name="Secka A."/>
            <person name="Antonio M."/>
            <person name="Oren A."/>
            <person name="Chaudhuri R."/>
            <person name="La Ragione R.M."/>
            <person name="Hildebrand F."/>
            <person name="Pallen M.J."/>
        </authorList>
    </citation>
    <scope>NUCLEOTIDE SEQUENCE [LARGE SCALE GENOMIC DNA]</scope>
    <source>
        <strain evidence="2 3">Sa2CUA1</strain>
    </source>
</reference>
<sequence>MTGALVGVLLAAAWLVLLGGGRDQLRILHSDRYPGAGTDAPHPGPEGSAGSRAASARMMPSPAVWLKKANREEDLHRFPLLVHQLAGLLKAGRTPSELWTDAARLRREGIGSHGFGTVSGAREAVILESAARAAGLGFSPVPLLREAALSSRSIEAMVWNDLAACVSASERSGAPLAGILARYAQGLDAVLDARAARATALSGPKATVRVLTWLPAAGLGMGYALGADPLAMLAQTPLGWSTAGAGAGLAFAAWLWTRFLVRRAAGPEPG</sequence>
<feature type="transmembrane region" description="Helical" evidence="1">
    <location>
        <begin position="238"/>
        <end position="256"/>
    </location>
</feature>
<name>A0ABR8UT44_9MICC</name>
<gene>
    <name evidence="2" type="ORF">H9639_10350</name>
</gene>
<protein>
    <recommendedName>
        <fullName evidence="4">Type II secretion system protein GspF domain-containing protein</fullName>
    </recommendedName>
</protein>
<dbReference type="EMBL" id="JACSQD010000004">
    <property type="protein sequence ID" value="MBD7995698.1"/>
    <property type="molecule type" value="Genomic_DNA"/>
</dbReference>
<evidence type="ECO:0000313" key="3">
    <source>
        <dbReference type="Proteomes" id="UP000609874"/>
    </source>
</evidence>
<keyword evidence="1" id="KW-1133">Transmembrane helix</keyword>
<organism evidence="2 3">
    <name type="scientific">Arthrobacter gallicola</name>
    <dbReference type="NCBI Taxonomy" id="2762225"/>
    <lineage>
        <taxon>Bacteria</taxon>
        <taxon>Bacillati</taxon>
        <taxon>Actinomycetota</taxon>
        <taxon>Actinomycetes</taxon>
        <taxon>Micrococcales</taxon>
        <taxon>Micrococcaceae</taxon>
        <taxon>Arthrobacter</taxon>
    </lineage>
</organism>
<evidence type="ECO:0000256" key="1">
    <source>
        <dbReference type="SAM" id="Phobius"/>
    </source>
</evidence>
<proteinExistence type="predicted"/>
<comment type="caution">
    <text evidence="2">The sequence shown here is derived from an EMBL/GenBank/DDBJ whole genome shotgun (WGS) entry which is preliminary data.</text>
</comment>
<dbReference type="Proteomes" id="UP000609874">
    <property type="component" value="Unassembled WGS sequence"/>
</dbReference>